<dbReference type="KEGG" id="aab:A4R43_36720"/>
<sequence>MAVVTNAYVSTSTELESTGSGFYNDVRNGSGAGVTTSATADNFPDVGQFRFGEYAIRESVQRHPCTAVPAGQRTVYASLDARWDLASTSPFTLEWRAHAHNAAYVPGGNLAAKQLLARLPIPAGDSGSYFPRQVVGSEALINAAQASSGLIDTIAVSAETTENRFPGEGAGTQYDRIRLYNSDARMINGTLTTHLLNYTRNAQVQLSDGTEVWLETTGTPTAPGIALRYRTRTGSPTTIATIQVGTTAAQFAMPVAAQALTLAVDPSDNLFVVGRQGSASNSLAVQAFAKGSGHTWVAKALLAVPLLAYDLGGINNVAATWHPMNSGTLAVAVGHNQGTESYNQLVLVALNCRVALGLVAGAVLGEQEPFITDSDGSVSGRQRGRINPTGSNLGIARLGDTTEGVIVTSVGDSTEAYRYSISSSGQISAVAARAALSFTGGARTPQDPNANVRVIPVSSGRFIVQAGTSWALYDSSVARLASGSLSGLAPVWYSARTNSLYHYGVDASRNLVRYGYDIGTGVSSTVTVAATVTPSGSTTLATSVASAALDDRYALVRIAYLAGDGTTHGLVYTADTTLNVAPNSPIQSGSPSTVNAAVANTLSWVFSDPNTADVQTAYQLQVSNASTGVSAYDTGKVSSVTGAHSIPGSTLSNGVGYQWRVRNWDVADAAGAWSPQQALATTSTGVVAIVDPANDYPPGLVSSTLTVEWSFSSGSGATQAEYRVAVVRTDTNTTVYDTGFVVGSGVTEHTITGLLSDVDQRIEVTVKDTNAQTSGVGTRLIRPVFSSPKPPAVTVSAGQVWVDVAVTNPANEPEESFPSAQRNDIYRRTAALGALPAGLYERVGSCGPNETFADYTAGSNVLYEYYALAIGDPGASASEPAPGLVYLNGVWLHDPANPAGTSRQFQYDGDSRRNLRIGRARTELRFVGRRHPVFDFGDEETHVLQVKVLIPSGEDTWAEQVRAAESLPVRGQVVHYRDVRGRALYAVVTDFDETDVAAGTEVAITLTRSEFQGV</sequence>
<name>A0A344LGZ1_9PSEU</name>
<accession>A0A344LGZ1</accession>
<evidence type="ECO:0008006" key="3">
    <source>
        <dbReference type="Google" id="ProtNLM"/>
    </source>
</evidence>
<proteinExistence type="predicted"/>
<organism evidence="1 2">
    <name type="scientific">Amycolatopsis albispora</name>
    <dbReference type="NCBI Taxonomy" id="1804986"/>
    <lineage>
        <taxon>Bacteria</taxon>
        <taxon>Bacillati</taxon>
        <taxon>Actinomycetota</taxon>
        <taxon>Actinomycetes</taxon>
        <taxon>Pseudonocardiales</taxon>
        <taxon>Pseudonocardiaceae</taxon>
        <taxon>Amycolatopsis</taxon>
    </lineage>
</organism>
<dbReference type="OrthoDB" id="9761045at2"/>
<dbReference type="AlphaFoldDB" id="A0A344LGZ1"/>
<keyword evidence="2" id="KW-1185">Reference proteome</keyword>
<evidence type="ECO:0000313" key="1">
    <source>
        <dbReference type="EMBL" id="AXB47315.1"/>
    </source>
</evidence>
<dbReference type="InterPro" id="IPR013783">
    <property type="entry name" value="Ig-like_fold"/>
</dbReference>
<gene>
    <name evidence="1" type="ORF">A4R43_36720</name>
</gene>
<reference evidence="1 2" key="1">
    <citation type="submission" date="2016-04" db="EMBL/GenBank/DDBJ databases">
        <title>Complete genome sequence and analysis of deep-sea sediment isolate, Amycolatopsis sp. WP1.</title>
        <authorList>
            <person name="Wang H."/>
            <person name="Chen S."/>
            <person name="Wu Q."/>
        </authorList>
    </citation>
    <scope>NUCLEOTIDE SEQUENCE [LARGE SCALE GENOMIC DNA]</scope>
    <source>
        <strain evidence="1 2">WP1</strain>
    </source>
</reference>
<dbReference type="GO" id="GO:0005975">
    <property type="term" value="P:carbohydrate metabolic process"/>
    <property type="evidence" value="ECO:0007669"/>
    <property type="project" value="UniProtKB-ARBA"/>
</dbReference>
<evidence type="ECO:0000313" key="2">
    <source>
        <dbReference type="Proteomes" id="UP000250434"/>
    </source>
</evidence>
<dbReference type="Proteomes" id="UP000250434">
    <property type="component" value="Chromosome"/>
</dbReference>
<protein>
    <recommendedName>
        <fullName evidence="3">Fibronectin type-III domain-containing protein</fullName>
    </recommendedName>
</protein>
<dbReference type="Pfam" id="PF25788">
    <property type="entry name" value="Ig_Rha78A_N"/>
    <property type="match status" value="1"/>
</dbReference>
<dbReference type="RefSeq" id="WP_113696370.1">
    <property type="nucleotide sequence ID" value="NZ_CP015163.1"/>
</dbReference>
<dbReference type="Gene3D" id="2.60.40.10">
    <property type="entry name" value="Immunoglobulins"/>
    <property type="match status" value="1"/>
</dbReference>
<dbReference type="EMBL" id="CP015163">
    <property type="protein sequence ID" value="AXB47315.1"/>
    <property type="molecule type" value="Genomic_DNA"/>
</dbReference>